<dbReference type="Pfam" id="PF13458">
    <property type="entry name" value="Peripla_BP_6"/>
    <property type="match status" value="1"/>
</dbReference>
<comment type="caution">
    <text evidence="5">The sequence shown here is derived from an EMBL/GenBank/DDBJ whole genome shotgun (WGS) entry which is preliminary data.</text>
</comment>
<dbReference type="SUPFAM" id="SSF53822">
    <property type="entry name" value="Periplasmic binding protein-like I"/>
    <property type="match status" value="1"/>
</dbReference>
<evidence type="ECO:0000256" key="3">
    <source>
        <dbReference type="SAM" id="SignalP"/>
    </source>
</evidence>
<keyword evidence="2 3" id="KW-0732">Signal</keyword>
<dbReference type="Proteomes" id="UP000294927">
    <property type="component" value="Unassembled WGS sequence"/>
</dbReference>
<dbReference type="Gene3D" id="3.40.50.2300">
    <property type="match status" value="2"/>
</dbReference>
<dbReference type="InterPro" id="IPR028081">
    <property type="entry name" value="Leu-bd"/>
</dbReference>
<keyword evidence="6" id="KW-1185">Reference proteome</keyword>
<proteinExistence type="inferred from homology"/>
<dbReference type="PANTHER" id="PTHR47235:SF1">
    <property type="entry name" value="BLR6548 PROTEIN"/>
    <property type="match status" value="1"/>
</dbReference>
<dbReference type="EMBL" id="SOCP01000007">
    <property type="protein sequence ID" value="TDV49837.1"/>
    <property type="molecule type" value="Genomic_DNA"/>
</dbReference>
<evidence type="ECO:0000259" key="4">
    <source>
        <dbReference type="Pfam" id="PF13458"/>
    </source>
</evidence>
<dbReference type="RefSeq" id="WP_208297647.1">
    <property type="nucleotide sequence ID" value="NZ_SOCP01000007.1"/>
</dbReference>
<feature type="domain" description="Leucine-binding protein" evidence="4">
    <location>
        <begin position="82"/>
        <end position="399"/>
    </location>
</feature>
<evidence type="ECO:0000256" key="2">
    <source>
        <dbReference type="ARBA" id="ARBA00022729"/>
    </source>
</evidence>
<dbReference type="InterPro" id="IPR028082">
    <property type="entry name" value="Peripla_BP_I"/>
</dbReference>
<reference evidence="5 6" key="1">
    <citation type="submission" date="2019-03" db="EMBL/GenBank/DDBJ databases">
        <title>Genomic Encyclopedia of Archaeal and Bacterial Type Strains, Phase II (KMG-II): from individual species to whole genera.</title>
        <authorList>
            <person name="Goeker M."/>
        </authorList>
    </citation>
    <scope>NUCLEOTIDE SEQUENCE [LARGE SCALE GENOMIC DNA]</scope>
    <source>
        <strain evidence="5 6">DSM 45499</strain>
    </source>
</reference>
<feature type="chain" id="PRO_5038707097" evidence="3">
    <location>
        <begin position="24"/>
        <end position="455"/>
    </location>
</feature>
<comment type="similarity">
    <text evidence="1">Belongs to the leucine-binding protein family.</text>
</comment>
<dbReference type="AlphaFoldDB" id="A0A4R7VKR0"/>
<gene>
    <name evidence="5" type="ORF">CLV71_107185</name>
</gene>
<sequence>MRPQTVLAACAAVVLLAAGCARSGPSGQEEDSPTATASSADFGDLKNVCQKGDAKSAPTQGVTADAISVGVFSDVGFTKKSEFVDAATVFTKWCNELGGVNGRELVATTRDSKLTEVPQRMLEACREDFALVGGGAALDALGVRERLTCLLPSFPAQVSMAGNYGSDLQVASLGGASYSRYAGFYHWLLKDSYPDSAGALGVISGDSAITKLLAGQTNEVLAGSGGTVTYEDLYPAQGVADWTPYAQSIKTKGVRGLVFLGDFTQLAKLEQALTNIGYAPDWIDANSNAYGPAFIQLAGAALDSQNNVADVSGVFPLEKADDNPATKQLVDLFARYAPDAEVTLPAVRAFAAWLLFAKAAGSCGDDLTRRCVYDAATKETAWTGGGLTAPADMSEQDGPIECFNVEKATKDGWEPADFEPDKGAYRCDAPVYRYQGQYPRPVTLADVGKSMNDVK</sequence>
<evidence type="ECO:0000256" key="1">
    <source>
        <dbReference type="ARBA" id="ARBA00010062"/>
    </source>
</evidence>
<dbReference type="PANTHER" id="PTHR47235">
    <property type="entry name" value="BLR6548 PROTEIN"/>
    <property type="match status" value="1"/>
</dbReference>
<evidence type="ECO:0000313" key="6">
    <source>
        <dbReference type="Proteomes" id="UP000294927"/>
    </source>
</evidence>
<protein>
    <submittedName>
        <fullName evidence="5">ABC-type branched-subunit amino acid transport system substrate-binding protein</fullName>
    </submittedName>
</protein>
<feature type="signal peptide" evidence="3">
    <location>
        <begin position="1"/>
        <end position="23"/>
    </location>
</feature>
<dbReference type="PROSITE" id="PS51257">
    <property type="entry name" value="PROKAR_LIPOPROTEIN"/>
    <property type="match status" value="1"/>
</dbReference>
<accession>A0A4R7VKR0</accession>
<name>A0A4R7VKR0_9PSEU</name>
<organism evidence="5 6">
    <name type="scientific">Actinophytocola oryzae</name>
    <dbReference type="NCBI Taxonomy" id="502181"/>
    <lineage>
        <taxon>Bacteria</taxon>
        <taxon>Bacillati</taxon>
        <taxon>Actinomycetota</taxon>
        <taxon>Actinomycetes</taxon>
        <taxon>Pseudonocardiales</taxon>
        <taxon>Pseudonocardiaceae</taxon>
    </lineage>
</organism>
<evidence type="ECO:0000313" key="5">
    <source>
        <dbReference type="EMBL" id="TDV49837.1"/>
    </source>
</evidence>